<dbReference type="RefSeq" id="WP_380164992.1">
    <property type="nucleotide sequence ID" value="NZ_JBHTNU010000008.1"/>
</dbReference>
<protein>
    <submittedName>
        <fullName evidence="2">Uncharacterized protein</fullName>
    </submittedName>
</protein>
<name>A0ABW4C8X0_9BACL</name>
<evidence type="ECO:0000256" key="1">
    <source>
        <dbReference type="SAM" id="MobiDB-lite"/>
    </source>
</evidence>
<reference evidence="3" key="1">
    <citation type="journal article" date="2019" name="Int. J. Syst. Evol. Microbiol.">
        <title>The Global Catalogue of Microorganisms (GCM) 10K type strain sequencing project: providing services to taxonomists for standard genome sequencing and annotation.</title>
        <authorList>
            <consortium name="The Broad Institute Genomics Platform"/>
            <consortium name="The Broad Institute Genome Sequencing Center for Infectious Disease"/>
            <person name="Wu L."/>
            <person name="Ma J."/>
        </authorList>
    </citation>
    <scope>NUCLEOTIDE SEQUENCE [LARGE SCALE GENOMIC DNA]</scope>
    <source>
        <strain evidence="3">S1</strain>
    </source>
</reference>
<evidence type="ECO:0000313" key="2">
    <source>
        <dbReference type="EMBL" id="MFD1427192.1"/>
    </source>
</evidence>
<feature type="region of interest" description="Disordered" evidence="1">
    <location>
        <begin position="82"/>
        <end position="104"/>
    </location>
</feature>
<sequence>MKLLRWVAVAMFFLMVSTLWPYNLYAQSKTSEVESGEQRETRFSVERLNIQEKGIEATRVKQRSKEVEKVDVRCRAGPSELPLKSRQSLKGGPTSLFATREPLG</sequence>
<dbReference type="EMBL" id="JBHTNU010000008">
    <property type="protein sequence ID" value="MFD1427192.1"/>
    <property type="molecule type" value="Genomic_DNA"/>
</dbReference>
<evidence type="ECO:0000313" key="3">
    <source>
        <dbReference type="Proteomes" id="UP001597282"/>
    </source>
</evidence>
<gene>
    <name evidence="2" type="ORF">ACFQ4Y_09675</name>
</gene>
<comment type="caution">
    <text evidence="2">The sequence shown here is derived from an EMBL/GenBank/DDBJ whole genome shotgun (WGS) entry which is preliminary data.</text>
</comment>
<dbReference type="Proteomes" id="UP001597282">
    <property type="component" value="Unassembled WGS sequence"/>
</dbReference>
<organism evidence="2 3">
    <name type="scientific">Kroppenstedtia sanguinis</name>
    <dbReference type="NCBI Taxonomy" id="1380684"/>
    <lineage>
        <taxon>Bacteria</taxon>
        <taxon>Bacillati</taxon>
        <taxon>Bacillota</taxon>
        <taxon>Bacilli</taxon>
        <taxon>Bacillales</taxon>
        <taxon>Thermoactinomycetaceae</taxon>
        <taxon>Kroppenstedtia</taxon>
    </lineage>
</organism>
<proteinExistence type="predicted"/>
<accession>A0ABW4C8X0</accession>
<keyword evidence="3" id="KW-1185">Reference proteome</keyword>